<dbReference type="RefSeq" id="WP_046504856.1">
    <property type="nucleotide sequence ID" value="NZ_CBDDLU010000008.1"/>
</dbReference>
<dbReference type="STRING" id="1549748.WH95_06855"/>
<dbReference type="PANTHER" id="PTHR34472:SF1">
    <property type="entry name" value="SULFUR CARRIER PROTEIN THIS"/>
    <property type="match status" value="1"/>
</dbReference>
<evidence type="ECO:0000313" key="2">
    <source>
        <dbReference type="Proteomes" id="UP000034491"/>
    </source>
</evidence>
<reference evidence="1 2" key="1">
    <citation type="submission" date="2015-03" db="EMBL/GenBank/DDBJ databases">
        <title>Genome sequence of Kiloniella sp. P1-1, isolated from the gut microflora of Pacific white shrimp, Penaeus vannamei.</title>
        <authorList>
            <person name="Shao Z."/>
            <person name="Wang L."/>
            <person name="Li X."/>
        </authorList>
    </citation>
    <scope>NUCLEOTIDE SEQUENCE [LARGE SCALE GENOMIC DNA]</scope>
    <source>
        <strain evidence="1 2">P1-1</strain>
    </source>
</reference>
<gene>
    <name evidence="1" type="ORF">WH95_06855</name>
</gene>
<dbReference type="InterPro" id="IPR016155">
    <property type="entry name" value="Mopterin_synth/thiamin_S_b"/>
</dbReference>
<dbReference type="InterPro" id="IPR010035">
    <property type="entry name" value="Thi_S"/>
</dbReference>
<dbReference type="AlphaFoldDB" id="A0A0M2RAH4"/>
<comment type="caution">
    <text evidence="1">The sequence shown here is derived from an EMBL/GenBank/DDBJ whole genome shotgun (WGS) entry which is preliminary data.</text>
</comment>
<keyword evidence="2" id="KW-1185">Reference proteome</keyword>
<evidence type="ECO:0008006" key="3">
    <source>
        <dbReference type="Google" id="ProtNLM"/>
    </source>
</evidence>
<organism evidence="1 2">
    <name type="scientific">Kiloniella litopenaei</name>
    <dbReference type="NCBI Taxonomy" id="1549748"/>
    <lineage>
        <taxon>Bacteria</taxon>
        <taxon>Pseudomonadati</taxon>
        <taxon>Pseudomonadota</taxon>
        <taxon>Alphaproteobacteria</taxon>
        <taxon>Rhodospirillales</taxon>
        <taxon>Kiloniellaceae</taxon>
        <taxon>Kiloniella</taxon>
    </lineage>
</organism>
<dbReference type="NCBIfam" id="TIGR01683">
    <property type="entry name" value="thiS"/>
    <property type="match status" value="1"/>
</dbReference>
<evidence type="ECO:0000313" key="1">
    <source>
        <dbReference type="EMBL" id="KKJ77419.1"/>
    </source>
</evidence>
<name>A0A0M2RAH4_9PROT</name>
<accession>A0A0M2RAH4</accession>
<dbReference type="Gene3D" id="3.10.20.30">
    <property type="match status" value="1"/>
</dbReference>
<dbReference type="SUPFAM" id="SSF54285">
    <property type="entry name" value="MoaD/ThiS"/>
    <property type="match status" value="1"/>
</dbReference>
<dbReference type="Pfam" id="PF02597">
    <property type="entry name" value="ThiS"/>
    <property type="match status" value="1"/>
</dbReference>
<dbReference type="EMBL" id="LANI01000004">
    <property type="protein sequence ID" value="KKJ77419.1"/>
    <property type="molecule type" value="Genomic_DNA"/>
</dbReference>
<dbReference type="CDD" id="cd00565">
    <property type="entry name" value="Ubl_ThiS"/>
    <property type="match status" value="1"/>
</dbReference>
<dbReference type="InterPro" id="IPR003749">
    <property type="entry name" value="ThiS/MoaD-like"/>
</dbReference>
<protein>
    <recommendedName>
        <fullName evidence="3">Thiamine biosynthesis protein ThiS</fullName>
    </recommendedName>
</protein>
<sequence>MNILLNGQEMTTQATSLSELLEEQGYGTAKVATAVNGTLAPASMRHEHKITDGDQIEIVAPMQGG</sequence>
<dbReference type="OrthoDB" id="197113at2"/>
<dbReference type="Proteomes" id="UP000034491">
    <property type="component" value="Unassembled WGS sequence"/>
</dbReference>
<dbReference type="PANTHER" id="PTHR34472">
    <property type="entry name" value="SULFUR CARRIER PROTEIN THIS"/>
    <property type="match status" value="1"/>
</dbReference>
<dbReference type="InterPro" id="IPR012675">
    <property type="entry name" value="Beta-grasp_dom_sf"/>
</dbReference>
<proteinExistence type="predicted"/>